<dbReference type="PIRSF" id="PIRSF037663">
    <property type="entry name" value="Acetyltransf_GNAT_prd"/>
    <property type="match status" value="1"/>
</dbReference>
<dbReference type="RefSeq" id="WP_052399917.1">
    <property type="nucleotide sequence ID" value="NZ_CALCVY010000123.1"/>
</dbReference>
<name>A0A089ZFS3_METFO</name>
<reference evidence="4" key="3">
    <citation type="submission" date="2014-09" db="EMBL/GenBank/DDBJ databases">
        <authorList>
            <person name="Bishop-Lilly K.A."/>
            <person name="Broomall S.M."/>
            <person name="Chain P.S."/>
            <person name="Chertkov O."/>
            <person name="Coyne S.R."/>
            <person name="Daligault H.E."/>
            <person name="Davenport K.W."/>
            <person name="Erkkila T."/>
            <person name="Frey K.G."/>
            <person name="Gibbons H.S."/>
            <person name="Gu W."/>
            <person name="Jaissle J."/>
            <person name="Johnson S.L."/>
            <person name="Koroleva G.I."/>
            <person name="Ladner J.T."/>
            <person name="Lo C.-C."/>
            <person name="Minogue T.D."/>
            <person name="Munk C."/>
            <person name="Palacios G.F."/>
            <person name="Redden C.L."/>
            <person name="Rosenzweig C.N."/>
            <person name="Scholz M.B."/>
            <person name="Teshima H."/>
            <person name="Xu Y."/>
        </authorList>
    </citation>
    <scope>NUCLEOTIDE SEQUENCE</scope>
    <source>
        <strain evidence="4">Mb9</strain>
    </source>
</reference>
<reference evidence="3" key="2">
    <citation type="submission" date="2014-08" db="EMBL/GenBank/DDBJ databases">
        <authorList>
            <person name="Wibberg D."/>
        </authorList>
    </citation>
    <scope>NUCLEOTIDE SEQUENCE</scope>
</reference>
<evidence type="ECO:0000313" key="4">
    <source>
        <dbReference type="EMBL" id="CEL23683.1"/>
    </source>
</evidence>
<dbReference type="Proteomes" id="UP000606900">
    <property type="component" value="Unassembled WGS sequence"/>
</dbReference>
<dbReference type="STRING" id="2162.BRM9_0065"/>
<dbReference type="EMBL" id="JADIIL010000019">
    <property type="protein sequence ID" value="MBF4474931.1"/>
    <property type="molecule type" value="Genomic_DNA"/>
</dbReference>
<dbReference type="EMBL" id="LN515531">
    <property type="protein sequence ID" value="CEA13717.1"/>
    <property type="molecule type" value="Genomic_DNA"/>
</dbReference>
<dbReference type="SUPFAM" id="SSF55729">
    <property type="entry name" value="Acyl-CoA N-acyltransferases (Nat)"/>
    <property type="match status" value="1"/>
</dbReference>
<dbReference type="Proteomes" id="UP000062768">
    <property type="component" value="Chromosome I"/>
</dbReference>
<evidence type="ECO:0000313" key="5">
    <source>
        <dbReference type="EMBL" id="MBF4474931.1"/>
    </source>
</evidence>
<evidence type="ECO:0000313" key="6">
    <source>
        <dbReference type="Proteomes" id="UP000029661"/>
    </source>
</evidence>
<dbReference type="EMBL" id="LN734822">
    <property type="protein sequence ID" value="CEL23683.1"/>
    <property type="molecule type" value="Genomic_DNA"/>
</dbReference>
<sequence length="166" mass="19058">MFKEGIRYRKCNNGDFIKLHEINQERFINKTSLTTFKVGERLHKNTIFLAEDRDKAVGYVFGMRSQNNPEEGWIRQIAVLKKYEGRGIAKTLQKLCIEAFKSMRGVRYVGLSVEPGNKPALCLYKSLGFKIAEGELGFETVTVNGKLAIKDYYGPGEHRFIMKKEL</sequence>
<reference evidence="5" key="4">
    <citation type="submission" date="2020-10" db="EMBL/GenBank/DDBJ databases">
        <title>Dehalococcoides mccartyi of a TCE/Cr reducing biochatode.</title>
        <authorList>
            <person name="Matturro B."/>
        </authorList>
    </citation>
    <scope>NUCLEOTIDE SEQUENCE</scope>
    <source>
        <strain evidence="5">Bin2</strain>
    </source>
</reference>
<reference evidence="2" key="1">
    <citation type="submission" date="2013-12" db="EMBL/GenBank/DDBJ databases">
        <title>The complete genome sequence of Methanobacterium sp. BRM9.</title>
        <authorList>
            <consortium name="Pastoral Greenhouse Gas Research Consortium"/>
            <person name="Kelly W.J."/>
            <person name="Leahy S.C."/>
            <person name="Perry R."/>
            <person name="Li D."/>
            <person name="Altermann E."/>
            <person name="Lambie S.C."/>
            <person name="Attwood G.T."/>
        </authorList>
    </citation>
    <scope>NUCLEOTIDE SEQUENCE [LARGE SCALE GENOMIC DNA]</scope>
    <source>
        <strain evidence="2">BRM9</strain>
    </source>
</reference>
<dbReference type="InterPro" id="IPR017255">
    <property type="entry name" value="AcTrfase_GNAT_prd"/>
</dbReference>
<evidence type="ECO:0000313" key="2">
    <source>
        <dbReference type="EMBL" id="AIS30898.1"/>
    </source>
</evidence>
<proteinExistence type="predicted"/>
<dbReference type="Pfam" id="PF00583">
    <property type="entry name" value="Acetyltransf_1"/>
    <property type="match status" value="1"/>
</dbReference>
<feature type="domain" description="N-acetyltransferase" evidence="1">
    <location>
        <begin position="6"/>
        <end position="166"/>
    </location>
</feature>
<dbReference type="GeneID" id="26738299"/>
<dbReference type="PROSITE" id="PS51186">
    <property type="entry name" value="GNAT"/>
    <property type="match status" value="1"/>
</dbReference>
<keyword evidence="7" id="KW-1185">Reference proteome</keyword>
<dbReference type="InterPro" id="IPR016181">
    <property type="entry name" value="Acyl_CoA_acyltransferase"/>
</dbReference>
<dbReference type="InterPro" id="IPR050276">
    <property type="entry name" value="MshD_Acetyltransferase"/>
</dbReference>
<evidence type="ECO:0000313" key="7">
    <source>
        <dbReference type="Proteomes" id="UP000062768"/>
    </source>
</evidence>
<evidence type="ECO:0000259" key="1">
    <source>
        <dbReference type="PROSITE" id="PS51186"/>
    </source>
</evidence>
<protein>
    <submittedName>
        <fullName evidence="2">Acetyltransferase GNAT family</fullName>
    </submittedName>
    <submittedName>
        <fullName evidence="5">GNAT family N-acetyltransferase</fullName>
    </submittedName>
</protein>
<dbReference type="KEGG" id="mfc:BRM9_0065"/>
<dbReference type="OrthoDB" id="43754at2157"/>
<dbReference type="KEGG" id="mfi:DSM1535_1383"/>
<dbReference type="EMBL" id="CP006933">
    <property type="protein sequence ID" value="AIS30898.1"/>
    <property type="molecule type" value="Genomic_DNA"/>
</dbReference>
<dbReference type="GO" id="GO:0016747">
    <property type="term" value="F:acyltransferase activity, transferring groups other than amino-acyl groups"/>
    <property type="evidence" value="ECO:0007669"/>
    <property type="project" value="InterPro"/>
</dbReference>
<dbReference type="CDD" id="cd04301">
    <property type="entry name" value="NAT_SF"/>
    <property type="match status" value="1"/>
</dbReference>
<dbReference type="PANTHER" id="PTHR43617">
    <property type="entry name" value="L-AMINO ACID N-ACETYLTRANSFERASE"/>
    <property type="match status" value="1"/>
</dbReference>
<evidence type="ECO:0000313" key="3">
    <source>
        <dbReference type="EMBL" id="CEA13717.1"/>
    </source>
</evidence>
<dbReference type="Proteomes" id="UP000029661">
    <property type="component" value="Chromosome"/>
</dbReference>
<dbReference type="AlphaFoldDB" id="A0A089ZFS3"/>
<dbReference type="PATRIC" id="fig|2162.10.peg.25"/>
<organism evidence="2 6">
    <name type="scientific">Methanobacterium formicicum</name>
    <dbReference type="NCBI Taxonomy" id="2162"/>
    <lineage>
        <taxon>Archaea</taxon>
        <taxon>Methanobacteriati</taxon>
        <taxon>Methanobacteriota</taxon>
        <taxon>Methanomada group</taxon>
        <taxon>Methanobacteria</taxon>
        <taxon>Methanobacteriales</taxon>
        <taxon>Methanobacteriaceae</taxon>
        <taxon>Methanobacterium</taxon>
    </lineage>
</organism>
<dbReference type="Gene3D" id="3.40.630.30">
    <property type="match status" value="1"/>
</dbReference>
<dbReference type="InterPro" id="IPR000182">
    <property type="entry name" value="GNAT_dom"/>
</dbReference>
<accession>A0A089ZFS3</accession>
<dbReference type="PANTHER" id="PTHR43617:SF34">
    <property type="entry name" value="PUTATIVE-RELATED"/>
    <property type="match status" value="1"/>
</dbReference>
<keyword evidence="2" id="KW-0808">Transferase</keyword>
<gene>
    <name evidence="2" type="ORF">BRM9_0065</name>
    <name evidence="3" type="ORF">DSM1535_1383</name>
    <name evidence="5" type="ORF">ISP06_05595</name>
    <name evidence="4" type="ORF">MB9_0026</name>
</gene>